<keyword evidence="1" id="KW-0472">Membrane</keyword>
<feature type="transmembrane region" description="Helical" evidence="1">
    <location>
        <begin position="21"/>
        <end position="39"/>
    </location>
</feature>
<reference evidence="2 3" key="1">
    <citation type="submission" date="2023-07" db="EMBL/GenBank/DDBJ databases">
        <title>Sequencing the genomes of 1000 actinobacteria strains.</title>
        <authorList>
            <person name="Klenk H.-P."/>
        </authorList>
    </citation>
    <scope>NUCLEOTIDE SEQUENCE [LARGE SCALE GENOMIC DNA]</scope>
    <source>
        <strain evidence="2 3">DSM 45805</strain>
    </source>
</reference>
<accession>A0ABU0F7S4</accession>
<proteinExistence type="predicted"/>
<evidence type="ECO:0000313" key="3">
    <source>
        <dbReference type="Proteomes" id="UP001229651"/>
    </source>
</evidence>
<keyword evidence="1" id="KW-0812">Transmembrane</keyword>
<sequence length="61" mass="6460">MRRLRNPATATVTVIRQCAPGYAGLGMVASVVMFVPLVVESPLWSSVPCDVRAGAGLLRCD</sequence>
<comment type="caution">
    <text evidence="2">The sequence shown here is derived from an EMBL/GenBank/DDBJ whole genome shotgun (WGS) entry which is preliminary data.</text>
</comment>
<keyword evidence="3" id="KW-1185">Reference proteome</keyword>
<dbReference type="Proteomes" id="UP001229651">
    <property type="component" value="Unassembled WGS sequence"/>
</dbReference>
<dbReference type="RefSeq" id="WP_306998834.1">
    <property type="nucleotide sequence ID" value="NZ_JAUSUT010000001.1"/>
</dbReference>
<gene>
    <name evidence="2" type="ORF">FB470_007089</name>
</gene>
<dbReference type="EMBL" id="JAUSUT010000001">
    <property type="protein sequence ID" value="MDQ0383095.1"/>
    <property type="molecule type" value="Genomic_DNA"/>
</dbReference>
<protein>
    <submittedName>
        <fullName evidence="2">Uncharacterized protein</fullName>
    </submittedName>
</protein>
<keyword evidence="1" id="KW-1133">Transmembrane helix</keyword>
<evidence type="ECO:0000313" key="2">
    <source>
        <dbReference type="EMBL" id="MDQ0383095.1"/>
    </source>
</evidence>
<name>A0ABU0F7S4_9PSEU</name>
<evidence type="ECO:0000256" key="1">
    <source>
        <dbReference type="SAM" id="Phobius"/>
    </source>
</evidence>
<organism evidence="2 3">
    <name type="scientific">Amycolatopsis thermophila</name>
    <dbReference type="NCBI Taxonomy" id="206084"/>
    <lineage>
        <taxon>Bacteria</taxon>
        <taxon>Bacillati</taxon>
        <taxon>Actinomycetota</taxon>
        <taxon>Actinomycetes</taxon>
        <taxon>Pseudonocardiales</taxon>
        <taxon>Pseudonocardiaceae</taxon>
        <taxon>Amycolatopsis</taxon>
    </lineage>
</organism>